<comment type="caution">
    <text evidence="2">The sequence shown here is derived from an EMBL/GenBank/DDBJ whole genome shotgun (WGS) entry which is preliminary data.</text>
</comment>
<dbReference type="RefSeq" id="WP_133148814.1">
    <property type="nucleotide sequence ID" value="NZ_CAWNTE010000088.1"/>
</dbReference>
<keyword evidence="1" id="KW-0812">Transmembrane</keyword>
<evidence type="ECO:0000256" key="1">
    <source>
        <dbReference type="SAM" id="Phobius"/>
    </source>
</evidence>
<organism evidence="2 3">
    <name type="scientific">Vibrio splendidus</name>
    <dbReference type="NCBI Taxonomy" id="29497"/>
    <lineage>
        <taxon>Bacteria</taxon>
        <taxon>Pseudomonadati</taxon>
        <taxon>Pseudomonadota</taxon>
        <taxon>Gammaproteobacteria</taxon>
        <taxon>Vibrionales</taxon>
        <taxon>Vibrionaceae</taxon>
        <taxon>Vibrio</taxon>
    </lineage>
</organism>
<gene>
    <name evidence="2" type="ORF">Q8W42_15410</name>
</gene>
<reference evidence="2" key="1">
    <citation type="submission" date="2023-07" db="EMBL/GenBank/DDBJ databases">
        <title>Genome content predicts the carbon catabolic preferences of heterotrophic bacteria.</title>
        <authorList>
            <person name="Gralka M."/>
        </authorList>
    </citation>
    <scope>NUCLEOTIDE SEQUENCE</scope>
    <source>
        <strain evidence="2">6E02</strain>
    </source>
</reference>
<name>A0AB35MZH4_VIBSP</name>
<dbReference type="EMBL" id="JAUYVL010000009">
    <property type="protein sequence ID" value="MDP2502105.1"/>
    <property type="molecule type" value="Genomic_DNA"/>
</dbReference>
<dbReference type="AlphaFoldDB" id="A0AB35MZH4"/>
<sequence length="69" mass="7862">MSTIKFGKVTNSASIPSNLSFHQVIRSIIGAFDVVVYFTCSLLKTRGAQRRWYDVGASKREFYTDIRVQ</sequence>
<evidence type="ECO:0000313" key="2">
    <source>
        <dbReference type="EMBL" id="MDP2502105.1"/>
    </source>
</evidence>
<feature type="transmembrane region" description="Helical" evidence="1">
    <location>
        <begin position="24"/>
        <end position="43"/>
    </location>
</feature>
<keyword evidence="1" id="KW-1133">Transmembrane helix</keyword>
<protein>
    <submittedName>
        <fullName evidence="2">Uncharacterized protein</fullName>
    </submittedName>
</protein>
<dbReference type="Proteomes" id="UP001177935">
    <property type="component" value="Unassembled WGS sequence"/>
</dbReference>
<proteinExistence type="predicted"/>
<keyword evidence="1" id="KW-0472">Membrane</keyword>
<accession>A0AB35MZH4</accession>
<evidence type="ECO:0000313" key="3">
    <source>
        <dbReference type="Proteomes" id="UP001177935"/>
    </source>
</evidence>